<name>A0AAN9PZR2_CANGL</name>
<sequence>MGLLWSLPTAKREIGERIVQICIRQKCDSLSPLAAVPRRLVGEQPDPTLLLARIDEEPPESCTILQAFASEHPELFREVREPLQKKSPQIYQSSREKEKKKPFHH</sequence>
<feature type="region of interest" description="Disordered" evidence="1">
    <location>
        <begin position="78"/>
        <end position="105"/>
    </location>
</feature>
<evidence type="ECO:0000256" key="1">
    <source>
        <dbReference type="SAM" id="MobiDB-lite"/>
    </source>
</evidence>
<dbReference type="EMBL" id="JAYMYQ010000008">
    <property type="protein sequence ID" value="KAK7315799.1"/>
    <property type="molecule type" value="Genomic_DNA"/>
</dbReference>
<evidence type="ECO:0000313" key="2">
    <source>
        <dbReference type="EMBL" id="KAK7315799.1"/>
    </source>
</evidence>
<gene>
    <name evidence="2" type="ORF">VNO77_34377</name>
</gene>
<reference evidence="2 3" key="1">
    <citation type="submission" date="2024-01" db="EMBL/GenBank/DDBJ databases">
        <title>The genomes of 5 underutilized Papilionoideae crops provide insights into root nodulation and disease resistanc.</title>
        <authorList>
            <person name="Jiang F."/>
        </authorList>
    </citation>
    <scope>NUCLEOTIDE SEQUENCE [LARGE SCALE GENOMIC DNA]</scope>
    <source>
        <strain evidence="2">LVBAO_FW01</strain>
        <tissue evidence="2">Leaves</tissue>
    </source>
</reference>
<comment type="caution">
    <text evidence="2">The sequence shown here is derived from an EMBL/GenBank/DDBJ whole genome shotgun (WGS) entry which is preliminary data.</text>
</comment>
<accession>A0AAN9PZR2</accession>
<protein>
    <submittedName>
        <fullName evidence="2">Uncharacterized protein</fullName>
    </submittedName>
</protein>
<dbReference type="AlphaFoldDB" id="A0AAN9PZR2"/>
<organism evidence="2 3">
    <name type="scientific">Canavalia gladiata</name>
    <name type="common">Sword bean</name>
    <name type="synonym">Dolichos gladiatus</name>
    <dbReference type="NCBI Taxonomy" id="3824"/>
    <lineage>
        <taxon>Eukaryota</taxon>
        <taxon>Viridiplantae</taxon>
        <taxon>Streptophyta</taxon>
        <taxon>Embryophyta</taxon>
        <taxon>Tracheophyta</taxon>
        <taxon>Spermatophyta</taxon>
        <taxon>Magnoliopsida</taxon>
        <taxon>eudicotyledons</taxon>
        <taxon>Gunneridae</taxon>
        <taxon>Pentapetalae</taxon>
        <taxon>rosids</taxon>
        <taxon>fabids</taxon>
        <taxon>Fabales</taxon>
        <taxon>Fabaceae</taxon>
        <taxon>Papilionoideae</taxon>
        <taxon>50 kb inversion clade</taxon>
        <taxon>NPAAA clade</taxon>
        <taxon>indigoferoid/millettioid clade</taxon>
        <taxon>Phaseoleae</taxon>
        <taxon>Canavalia</taxon>
    </lineage>
</organism>
<proteinExistence type="predicted"/>
<evidence type="ECO:0000313" key="3">
    <source>
        <dbReference type="Proteomes" id="UP001367508"/>
    </source>
</evidence>
<keyword evidence="3" id="KW-1185">Reference proteome</keyword>
<dbReference type="Proteomes" id="UP001367508">
    <property type="component" value="Unassembled WGS sequence"/>
</dbReference>